<protein>
    <submittedName>
        <fullName evidence="1">Hypp5375 protein</fullName>
    </submittedName>
</protein>
<accession>A0A8K0F1H5</accession>
<organism evidence="1 2">
    <name type="scientific">Branchiostoma lanceolatum</name>
    <name type="common">Common lancelet</name>
    <name type="synonym">Amphioxus lanceolatum</name>
    <dbReference type="NCBI Taxonomy" id="7740"/>
    <lineage>
        <taxon>Eukaryota</taxon>
        <taxon>Metazoa</taxon>
        <taxon>Chordata</taxon>
        <taxon>Cephalochordata</taxon>
        <taxon>Leptocardii</taxon>
        <taxon>Amphioxiformes</taxon>
        <taxon>Branchiostomatidae</taxon>
        <taxon>Branchiostoma</taxon>
    </lineage>
</organism>
<evidence type="ECO:0000313" key="2">
    <source>
        <dbReference type="Proteomes" id="UP000838412"/>
    </source>
</evidence>
<name>A0A8K0F1H5_BRALA</name>
<gene>
    <name evidence="1" type="primary">Hypp5375</name>
    <name evidence="1" type="ORF">BLAG_LOCUS25618</name>
</gene>
<dbReference type="EMBL" id="OV696694">
    <property type="protein sequence ID" value="CAH1274676.1"/>
    <property type="molecule type" value="Genomic_DNA"/>
</dbReference>
<dbReference type="Proteomes" id="UP000838412">
    <property type="component" value="Chromosome 9"/>
</dbReference>
<dbReference type="AlphaFoldDB" id="A0A8K0F1H5"/>
<reference evidence="1" key="1">
    <citation type="submission" date="2022-01" db="EMBL/GenBank/DDBJ databases">
        <authorList>
            <person name="Braso-Vives M."/>
        </authorList>
    </citation>
    <scope>NUCLEOTIDE SEQUENCE</scope>
</reference>
<keyword evidence="2" id="KW-1185">Reference proteome</keyword>
<evidence type="ECO:0000313" key="1">
    <source>
        <dbReference type="EMBL" id="CAH1274676.1"/>
    </source>
</evidence>
<proteinExistence type="predicted"/>
<dbReference type="OrthoDB" id="10560027at2759"/>
<sequence length="105" mass="12022">MAFSSDVPKGKRRNKNRSIAARGLLYVELGYVNSLTPKTAATVGEVCLKDRIQLEEIMMGHYRCGRVSRNQAATACGVLPLTRPRRLRGNRRRDDEERLWKQSLY</sequence>